<feature type="transmembrane region" description="Helical" evidence="1">
    <location>
        <begin position="152"/>
        <end position="170"/>
    </location>
</feature>
<evidence type="ECO:0000313" key="2">
    <source>
        <dbReference type="EMBL" id="MBB4857639.1"/>
    </source>
</evidence>
<dbReference type="EMBL" id="JACHLR010000003">
    <property type="protein sequence ID" value="MBB4857639.1"/>
    <property type="molecule type" value="Genomic_DNA"/>
</dbReference>
<proteinExistence type="predicted"/>
<name>A0A7W7K7G7_9SPHN</name>
<feature type="transmembrane region" description="Helical" evidence="1">
    <location>
        <begin position="61"/>
        <end position="83"/>
    </location>
</feature>
<sequence length="184" mass="20051">MTSITRDPLLAIAKGILWFLMGCMLIAAAACLVAIPMIHIFQHEITIELAKEATVFPTGMFLWGCSAILLFAAITVLIVFRLFQLLKRIVDTVGAGDPFVPENANRLTQMAWLTLTLQLVTLPIGALAVWIGTELEKSSRGHTQIDDLGFGISGNGLLLMLILFILARVFRQGAAMRAELEGTV</sequence>
<dbReference type="RefSeq" id="WP_184242914.1">
    <property type="nucleotide sequence ID" value="NZ_JACHLR010000003.1"/>
</dbReference>
<reference evidence="2 3" key="1">
    <citation type="submission" date="2020-08" db="EMBL/GenBank/DDBJ databases">
        <title>Functional genomics of gut bacteria from endangered species of beetles.</title>
        <authorList>
            <person name="Carlos-Shanley C."/>
        </authorList>
    </citation>
    <scope>NUCLEOTIDE SEQUENCE [LARGE SCALE GENOMIC DNA]</scope>
    <source>
        <strain evidence="2 3">S00245</strain>
    </source>
</reference>
<dbReference type="PROSITE" id="PS51257">
    <property type="entry name" value="PROKAR_LIPOPROTEIN"/>
    <property type="match status" value="1"/>
</dbReference>
<organism evidence="2 3">
    <name type="scientific">Novosphingobium chloroacetimidivorans</name>
    <dbReference type="NCBI Taxonomy" id="1428314"/>
    <lineage>
        <taxon>Bacteria</taxon>
        <taxon>Pseudomonadati</taxon>
        <taxon>Pseudomonadota</taxon>
        <taxon>Alphaproteobacteria</taxon>
        <taxon>Sphingomonadales</taxon>
        <taxon>Sphingomonadaceae</taxon>
        <taxon>Novosphingobium</taxon>
    </lineage>
</organism>
<protein>
    <recommendedName>
        <fullName evidence="4">DUF2975 domain-containing protein</fullName>
    </recommendedName>
</protein>
<feature type="transmembrane region" description="Helical" evidence="1">
    <location>
        <begin position="111"/>
        <end position="132"/>
    </location>
</feature>
<evidence type="ECO:0000313" key="3">
    <source>
        <dbReference type="Proteomes" id="UP000555448"/>
    </source>
</evidence>
<keyword evidence="1" id="KW-0812">Transmembrane</keyword>
<evidence type="ECO:0000256" key="1">
    <source>
        <dbReference type="SAM" id="Phobius"/>
    </source>
</evidence>
<keyword evidence="1" id="KW-0472">Membrane</keyword>
<dbReference type="InterPro" id="IPR021354">
    <property type="entry name" value="DUF2975"/>
</dbReference>
<dbReference type="AlphaFoldDB" id="A0A7W7K7G7"/>
<dbReference type="Proteomes" id="UP000555448">
    <property type="component" value="Unassembled WGS sequence"/>
</dbReference>
<gene>
    <name evidence="2" type="ORF">HNO88_000950</name>
</gene>
<keyword evidence="1" id="KW-1133">Transmembrane helix</keyword>
<feature type="transmembrane region" description="Helical" evidence="1">
    <location>
        <begin position="16"/>
        <end position="41"/>
    </location>
</feature>
<evidence type="ECO:0008006" key="4">
    <source>
        <dbReference type="Google" id="ProtNLM"/>
    </source>
</evidence>
<comment type="caution">
    <text evidence="2">The sequence shown here is derived from an EMBL/GenBank/DDBJ whole genome shotgun (WGS) entry which is preliminary data.</text>
</comment>
<keyword evidence="3" id="KW-1185">Reference proteome</keyword>
<accession>A0A7W7K7G7</accession>
<dbReference type="Pfam" id="PF11188">
    <property type="entry name" value="DUF2975"/>
    <property type="match status" value="1"/>
</dbReference>